<dbReference type="AlphaFoldDB" id="A0A2Z7CJ42"/>
<name>A0A2Z7CJ42_9LAMI</name>
<evidence type="ECO:0000313" key="2">
    <source>
        <dbReference type="EMBL" id="KZV47080.1"/>
    </source>
</evidence>
<dbReference type="Proteomes" id="UP000250235">
    <property type="component" value="Unassembled WGS sequence"/>
</dbReference>
<accession>A0A2Z7CJ42</accession>
<proteinExistence type="predicted"/>
<reference evidence="2 3" key="1">
    <citation type="journal article" date="2015" name="Proc. Natl. Acad. Sci. U.S.A.">
        <title>The resurrection genome of Boea hygrometrica: A blueprint for survival of dehydration.</title>
        <authorList>
            <person name="Xiao L."/>
            <person name="Yang G."/>
            <person name="Zhang L."/>
            <person name="Yang X."/>
            <person name="Zhao S."/>
            <person name="Ji Z."/>
            <person name="Zhou Q."/>
            <person name="Hu M."/>
            <person name="Wang Y."/>
            <person name="Chen M."/>
            <person name="Xu Y."/>
            <person name="Jin H."/>
            <person name="Xiao X."/>
            <person name="Hu G."/>
            <person name="Bao F."/>
            <person name="Hu Y."/>
            <person name="Wan P."/>
            <person name="Li L."/>
            <person name="Deng X."/>
            <person name="Kuang T."/>
            <person name="Xiang C."/>
            <person name="Zhu J.K."/>
            <person name="Oliver M.J."/>
            <person name="He Y."/>
        </authorList>
    </citation>
    <scope>NUCLEOTIDE SEQUENCE [LARGE SCALE GENOMIC DNA]</scope>
    <source>
        <strain evidence="3">cv. XS01</strain>
    </source>
</reference>
<protein>
    <submittedName>
        <fullName evidence="2">Uncharacterized protein</fullName>
    </submittedName>
</protein>
<gene>
    <name evidence="2" type="ORF">F511_33933</name>
</gene>
<feature type="compositionally biased region" description="Polar residues" evidence="1">
    <location>
        <begin position="72"/>
        <end position="81"/>
    </location>
</feature>
<dbReference type="EMBL" id="KQ995322">
    <property type="protein sequence ID" value="KZV47080.1"/>
    <property type="molecule type" value="Genomic_DNA"/>
</dbReference>
<evidence type="ECO:0000256" key="1">
    <source>
        <dbReference type="SAM" id="MobiDB-lite"/>
    </source>
</evidence>
<evidence type="ECO:0000313" key="3">
    <source>
        <dbReference type="Proteomes" id="UP000250235"/>
    </source>
</evidence>
<sequence length="96" mass="9791">MKPGGVPGDGPCATQEPSNSGTSDDKDKLTTASFKGVGTMDEEKGLILSSRGGKLRLPSIQGNPEAPGFGSSGTPATEVDSTCSISWLAGKLLRRP</sequence>
<organism evidence="2 3">
    <name type="scientific">Dorcoceras hygrometricum</name>
    <dbReference type="NCBI Taxonomy" id="472368"/>
    <lineage>
        <taxon>Eukaryota</taxon>
        <taxon>Viridiplantae</taxon>
        <taxon>Streptophyta</taxon>
        <taxon>Embryophyta</taxon>
        <taxon>Tracheophyta</taxon>
        <taxon>Spermatophyta</taxon>
        <taxon>Magnoliopsida</taxon>
        <taxon>eudicotyledons</taxon>
        <taxon>Gunneridae</taxon>
        <taxon>Pentapetalae</taxon>
        <taxon>asterids</taxon>
        <taxon>lamiids</taxon>
        <taxon>Lamiales</taxon>
        <taxon>Gesneriaceae</taxon>
        <taxon>Didymocarpoideae</taxon>
        <taxon>Trichosporeae</taxon>
        <taxon>Loxocarpinae</taxon>
        <taxon>Dorcoceras</taxon>
    </lineage>
</organism>
<keyword evidence="3" id="KW-1185">Reference proteome</keyword>
<feature type="region of interest" description="Disordered" evidence="1">
    <location>
        <begin position="1"/>
        <end position="81"/>
    </location>
</feature>